<organism evidence="1 2">
    <name type="scientific">Paraburkholderia phenazinium</name>
    <dbReference type="NCBI Taxonomy" id="60549"/>
    <lineage>
        <taxon>Bacteria</taxon>
        <taxon>Pseudomonadati</taxon>
        <taxon>Pseudomonadota</taxon>
        <taxon>Betaproteobacteria</taxon>
        <taxon>Burkholderiales</taxon>
        <taxon>Burkholderiaceae</taxon>
        <taxon>Paraburkholderia</taxon>
    </lineage>
</organism>
<dbReference type="SUPFAM" id="SSF160935">
    <property type="entry name" value="VPA0735-like"/>
    <property type="match status" value="1"/>
</dbReference>
<name>A0A1G7VQE9_9BURK</name>
<accession>A0A1G7VQE9</accession>
<evidence type="ECO:0000313" key="1">
    <source>
        <dbReference type="EMBL" id="SDG62042.1"/>
    </source>
</evidence>
<proteinExistence type="predicted"/>
<dbReference type="AlphaFoldDB" id="A0A1G7VQE9"/>
<dbReference type="Proteomes" id="UP000199706">
    <property type="component" value="Unassembled WGS sequence"/>
</dbReference>
<evidence type="ECO:0000313" key="2">
    <source>
        <dbReference type="Proteomes" id="UP000199706"/>
    </source>
</evidence>
<dbReference type="EMBL" id="FNCJ01000004">
    <property type="protein sequence ID" value="SDG62042.1"/>
    <property type="molecule type" value="Genomic_DNA"/>
</dbReference>
<reference evidence="1 2" key="1">
    <citation type="submission" date="2016-10" db="EMBL/GenBank/DDBJ databases">
        <authorList>
            <person name="de Groot N.N."/>
        </authorList>
    </citation>
    <scope>NUCLEOTIDE SEQUENCE [LARGE SCALE GENOMIC DNA]</scope>
    <source>
        <strain evidence="1 2">LMG 2247</strain>
    </source>
</reference>
<sequence>MSPALAIPGAAYAQNPAAPTTSATVPVSVDNFVRAESDLYVGLPDWDIASQKKVRDVRLVLASTIPDFKKAFGTQAEVDPVRHLVGTAAAWGGNPDKDATYLNVTPASNDGKSVYRLSVKNVPMDAGRPRAHSLSRRLASRQTVRAAVAFSVHLI</sequence>
<protein>
    <submittedName>
        <fullName evidence="1">Uncharacterized protein</fullName>
    </submittedName>
</protein>
<gene>
    <name evidence="1" type="ORF">SAMN05216466_104182</name>
</gene>